<reference evidence="2 3" key="1">
    <citation type="journal article" date="2023" name="Sci. Data">
        <title>Genome assembly of the Korean intertidal mud-creeper Batillaria attramentaria.</title>
        <authorList>
            <person name="Patra A.K."/>
            <person name="Ho P.T."/>
            <person name="Jun S."/>
            <person name="Lee S.J."/>
            <person name="Kim Y."/>
            <person name="Won Y.J."/>
        </authorList>
    </citation>
    <scope>NUCLEOTIDE SEQUENCE [LARGE SCALE GENOMIC DNA]</scope>
    <source>
        <strain evidence="2">Wonlab-2016</strain>
    </source>
</reference>
<evidence type="ECO:0000313" key="2">
    <source>
        <dbReference type="EMBL" id="KAK7494665.1"/>
    </source>
</evidence>
<dbReference type="AlphaFoldDB" id="A0ABD0L686"/>
<dbReference type="Proteomes" id="UP001519460">
    <property type="component" value="Unassembled WGS sequence"/>
</dbReference>
<evidence type="ECO:0000256" key="1">
    <source>
        <dbReference type="SAM" id="MobiDB-lite"/>
    </source>
</evidence>
<gene>
    <name evidence="2" type="ORF">BaRGS_00014063</name>
</gene>
<name>A0ABD0L686_9CAEN</name>
<feature type="non-terminal residue" evidence="2">
    <location>
        <position position="226"/>
    </location>
</feature>
<feature type="region of interest" description="Disordered" evidence="1">
    <location>
        <begin position="74"/>
        <end position="94"/>
    </location>
</feature>
<protein>
    <submittedName>
        <fullName evidence="2">Uncharacterized protein</fullName>
    </submittedName>
</protein>
<dbReference type="EMBL" id="JACVVK020000081">
    <property type="protein sequence ID" value="KAK7494665.1"/>
    <property type="molecule type" value="Genomic_DNA"/>
</dbReference>
<sequence length="226" mass="25688">MIHDYRCSTPLAQDAKLHCDCTLIYCQYTVPTSTCQSSPGPVYRPMVTQRCNRQQARNDDTWIVVSQKRFIHDRQHNPRQKIPRNKSDLKPRLSQCRSQSHDGVTTSLCLTSNCLSQCRFQSVSRVTTSLSAALSQSHDTAPSDLTYRHALRRNSHADDESTKATLAQTLEPRLMPFISQAGHGHRPTARAPTTAAASQARTNVRFLKRRLLQLARWRDVELLYAE</sequence>
<evidence type="ECO:0000313" key="3">
    <source>
        <dbReference type="Proteomes" id="UP001519460"/>
    </source>
</evidence>
<accession>A0ABD0L686</accession>
<comment type="caution">
    <text evidence="2">The sequence shown here is derived from an EMBL/GenBank/DDBJ whole genome shotgun (WGS) entry which is preliminary data.</text>
</comment>
<proteinExistence type="predicted"/>
<keyword evidence="3" id="KW-1185">Reference proteome</keyword>
<organism evidence="2 3">
    <name type="scientific">Batillaria attramentaria</name>
    <dbReference type="NCBI Taxonomy" id="370345"/>
    <lineage>
        <taxon>Eukaryota</taxon>
        <taxon>Metazoa</taxon>
        <taxon>Spiralia</taxon>
        <taxon>Lophotrochozoa</taxon>
        <taxon>Mollusca</taxon>
        <taxon>Gastropoda</taxon>
        <taxon>Caenogastropoda</taxon>
        <taxon>Sorbeoconcha</taxon>
        <taxon>Cerithioidea</taxon>
        <taxon>Batillariidae</taxon>
        <taxon>Batillaria</taxon>
    </lineage>
</organism>